<dbReference type="InterPro" id="IPR036383">
    <property type="entry name" value="TSP1_rpt_sf"/>
</dbReference>
<feature type="signal peptide" evidence="6">
    <location>
        <begin position="1"/>
        <end position="20"/>
    </location>
</feature>
<comment type="caution">
    <text evidence="5">Lacks conserved residue(s) required for the propagation of feature annotation.</text>
</comment>
<evidence type="ECO:0000256" key="1">
    <source>
        <dbReference type="ARBA" id="ARBA00022729"/>
    </source>
</evidence>
<feature type="disulfide bond" evidence="5">
    <location>
        <begin position="94"/>
        <end position="104"/>
    </location>
</feature>
<evidence type="ECO:0000313" key="9">
    <source>
        <dbReference type="EMBL" id="CAG2194240.1"/>
    </source>
</evidence>
<sequence>MLNFVLKFTTLSVFNLVANGQEDGNLRLVDGSHSREGRLEIFHNGIWGGVCDDNFGYYDASVACRQLGFRCLSDVQFYTQGGYTSYIWMDDVGCNGLETSLNKCSHNGWGSHNCGTGENVGIRCFGGCEGDLWLVGGSSYGRLHIYHSGSWGTICDDAFGSADALVVCKQLQLRTTAVQFYTAGNGNGTIWLDDVACNGQENRLDYCNHIGWSVHNCGHHEDVGINCYGGYSFSEVNGNWGSWSDWTICSSSCDSGHQTRSRICNNPVPSPNGAYCNGKSFEVLNCSIARCTVNGNWGSWSDWTICSSSCDAGHQTRSRICNNPLPSSNGTYCNGKSFEVLNCSIARCTVNGNWGSWSDWTVCSSSCDSGHQTRSRLCNNPVPSSSGSYCNGKSFGVLNCSIARCAVDGSWGGWSKWSDCNATCDGGVQKRTRTCNNPYPSAGGSACSGMADQILICAESDCPVLGAWSEWGVWSLCSTSCGSGNRTRNRLCDNPPPSYGGEYCNGKTLDSDTCNTHECPINGNWGSWLDWTVCSSSCDSGYQTRARLCNSPMPSSNGAYCNGKSWEVLNCSTAMCTVNGNWGSWSDWTICSSSCDSGHQTRSRICNNPVPSSNGAYCYGKSFEVLNCSIARCIVDGSWGEWSKWSDCNATCDGGVQKRTRICNNPYPSAGGSACSGMADQILICAESHCPVIGAWSEWGVWSLCSASCGSGNRTRSRQCDNPLPSYGGAYCNGKTFDSDKCNTHECPTDNCLCFNGGKCVTSNDGKVVCDCIGQWTGEFCLESQCMTYDCGFGNCLVEPMNGTAQCVCGNKQPTYCTENDNGDRITKIKQQPISW</sequence>
<dbReference type="PANTHER" id="PTHR22906:SF21">
    <property type="entry name" value="SEMA DOMAIN-CONTAINING PROTEIN"/>
    <property type="match status" value="1"/>
</dbReference>
<evidence type="ECO:0000256" key="3">
    <source>
        <dbReference type="ARBA" id="ARBA00023157"/>
    </source>
</evidence>
<dbReference type="FunFam" id="2.20.100.10:FF:000007">
    <property type="entry name" value="Thrombospondin 1"/>
    <property type="match status" value="3"/>
</dbReference>
<feature type="domain" description="EGF-like" evidence="7">
    <location>
        <begin position="748"/>
        <end position="782"/>
    </location>
</feature>
<evidence type="ECO:0000256" key="4">
    <source>
        <dbReference type="PROSITE-ProRule" id="PRU00076"/>
    </source>
</evidence>
<dbReference type="InterPro" id="IPR001190">
    <property type="entry name" value="SRCR"/>
</dbReference>
<accession>A0A8S3QG76</accession>
<dbReference type="Pfam" id="PF00090">
    <property type="entry name" value="TSP_1"/>
    <property type="match status" value="9"/>
</dbReference>
<dbReference type="SUPFAM" id="SSF56487">
    <property type="entry name" value="SRCR-like"/>
    <property type="match status" value="2"/>
</dbReference>
<feature type="chain" id="PRO_5035727657" evidence="6">
    <location>
        <begin position="21"/>
        <end position="836"/>
    </location>
</feature>
<dbReference type="GO" id="GO:0016020">
    <property type="term" value="C:membrane"/>
    <property type="evidence" value="ECO:0007669"/>
    <property type="project" value="InterPro"/>
</dbReference>
<evidence type="ECO:0000256" key="6">
    <source>
        <dbReference type="SAM" id="SignalP"/>
    </source>
</evidence>
<keyword evidence="10" id="KW-1185">Reference proteome</keyword>
<dbReference type="PROSITE" id="PS00022">
    <property type="entry name" value="EGF_1"/>
    <property type="match status" value="1"/>
</dbReference>
<dbReference type="EMBL" id="CAJPWZ010000471">
    <property type="protein sequence ID" value="CAG2194240.1"/>
    <property type="molecule type" value="Genomic_DNA"/>
</dbReference>
<protein>
    <submittedName>
        <fullName evidence="9">Uncharacterized protein</fullName>
    </submittedName>
</protein>
<dbReference type="InterPro" id="IPR036772">
    <property type="entry name" value="SRCR-like_dom_sf"/>
</dbReference>
<name>A0A8S3QG76_MYTED</name>
<dbReference type="SUPFAM" id="SSF82895">
    <property type="entry name" value="TSP-1 type 1 repeat"/>
    <property type="match status" value="9"/>
</dbReference>
<dbReference type="PROSITE" id="PS50026">
    <property type="entry name" value="EGF_3"/>
    <property type="match status" value="1"/>
</dbReference>
<dbReference type="PROSITE" id="PS50092">
    <property type="entry name" value="TSP1"/>
    <property type="match status" value="9"/>
</dbReference>
<evidence type="ECO:0000256" key="2">
    <source>
        <dbReference type="ARBA" id="ARBA00022737"/>
    </source>
</evidence>
<dbReference type="SMART" id="SM00202">
    <property type="entry name" value="SR"/>
    <property type="match status" value="2"/>
</dbReference>
<proteinExistence type="predicted"/>
<dbReference type="PROSITE" id="PS50287">
    <property type="entry name" value="SRCR_2"/>
    <property type="match status" value="2"/>
</dbReference>
<dbReference type="SMART" id="SM00209">
    <property type="entry name" value="TSP1"/>
    <property type="match status" value="9"/>
</dbReference>
<dbReference type="Gene3D" id="2.20.100.10">
    <property type="entry name" value="Thrombospondin type-1 (TSP1) repeat"/>
    <property type="match status" value="9"/>
</dbReference>
<dbReference type="FunFam" id="3.10.250.10:FF:000001">
    <property type="entry name" value="Lysyl oxidase 4 isoform X1"/>
    <property type="match status" value="2"/>
</dbReference>
<keyword evidence="2" id="KW-0677">Repeat</keyword>
<dbReference type="PROSITE" id="PS00420">
    <property type="entry name" value="SRCR_1"/>
    <property type="match status" value="1"/>
</dbReference>
<comment type="caution">
    <text evidence="9">The sequence shown here is derived from an EMBL/GenBank/DDBJ whole genome shotgun (WGS) entry which is preliminary data.</text>
</comment>
<feature type="disulfide bond" evidence="4">
    <location>
        <begin position="772"/>
        <end position="781"/>
    </location>
</feature>
<dbReference type="OrthoDB" id="446173at2759"/>
<dbReference type="FunFam" id="2.20.100.10:FF:000001">
    <property type="entry name" value="semaphorin-5A isoform X1"/>
    <property type="match status" value="6"/>
</dbReference>
<dbReference type="AlphaFoldDB" id="A0A8S3QG76"/>
<feature type="disulfide bond" evidence="5">
    <location>
        <begin position="197"/>
        <end position="207"/>
    </location>
</feature>
<evidence type="ECO:0000259" key="8">
    <source>
        <dbReference type="PROSITE" id="PS50287"/>
    </source>
</evidence>
<feature type="domain" description="SRCR" evidence="8">
    <location>
        <begin position="26"/>
        <end position="125"/>
    </location>
</feature>
<dbReference type="InterPro" id="IPR000884">
    <property type="entry name" value="TSP1_rpt"/>
</dbReference>
<evidence type="ECO:0000313" key="10">
    <source>
        <dbReference type="Proteomes" id="UP000683360"/>
    </source>
</evidence>
<evidence type="ECO:0000259" key="7">
    <source>
        <dbReference type="PROSITE" id="PS50026"/>
    </source>
</evidence>
<dbReference type="Gene3D" id="3.10.250.10">
    <property type="entry name" value="SRCR-like domain"/>
    <property type="match status" value="2"/>
</dbReference>
<keyword evidence="4" id="KW-0245">EGF-like domain</keyword>
<evidence type="ECO:0000256" key="5">
    <source>
        <dbReference type="PROSITE-ProRule" id="PRU00196"/>
    </source>
</evidence>
<gene>
    <name evidence="9" type="ORF">MEDL_9238</name>
</gene>
<feature type="domain" description="SRCR" evidence="8">
    <location>
        <begin position="132"/>
        <end position="228"/>
    </location>
</feature>
<dbReference type="InterPro" id="IPR000742">
    <property type="entry name" value="EGF"/>
</dbReference>
<dbReference type="PRINTS" id="PR00258">
    <property type="entry name" value="SPERACTRCPTR"/>
</dbReference>
<reference evidence="9" key="1">
    <citation type="submission" date="2021-03" db="EMBL/GenBank/DDBJ databases">
        <authorList>
            <person name="Bekaert M."/>
        </authorList>
    </citation>
    <scope>NUCLEOTIDE SEQUENCE</scope>
</reference>
<dbReference type="Proteomes" id="UP000683360">
    <property type="component" value="Unassembled WGS sequence"/>
</dbReference>
<dbReference type="PRINTS" id="PR01705">
    <property type="entry name" value="TSP1REPEAT"/>
</dbReference>
<dbReference type="InterPro" id="IPR052065">
    <property type="entry name" value="Compl_asym_regulator"/>
</dbReference>
<dbReference type="PANTHER" id="PTHR22906">
    <property type="entry name" value="PROPERDIN"/>
    <property type="match status" value="1"/>
</dbReference>
<keyword evidence="1 6" id="KW-0732">Signal</keyword>
<keyword evidence="3 5" id="KW-1015">Disulfide bond</keyword>
<dbReference type="Pfam" id="PF00530">
    <property type="entry name" value="SRCR"/>
    <property type="match status" value="2"/>
</dbReference>
<organism evidence="9 10">
    <name type="scientific">Mytilus edulis</name>
    <name type="common">Blue mussel</name>
    <dbReference type="NCBI Taxonomy" id="6550"/>
    <lineage>
        <taxon>Eukaryota</taxon>
        <taxon>Metazoa</taxon>
        <taxon>Spiralia</taxon>
        <taxon>Lophotrochozoa</taxon>
        <taxon>Mollusca</taxon>
        <taxon>Bivalvia</taxon>
        <taxon>Autobranchia</taxon>
        <taxon>Pteriomorphia</taxon>
        <taxon>Mytilida</taxon>
        <taxon>Mytiloidea</taxon>
        <taxon>Mytilidae</taxon>
        <taxon>Mytilinae</taxon>
        <taxon>Mytilus</taxon>
    </lineage>
</organism>